<dbReference type="EMBL" id="QTSX02006630">
    <property type="protein sequence ID" value="KAJ9052642.1"/>
    <property type="molecule type" value="Genomic_DNA"/>
</dbReference>
<dbReference type="Proteomes" id="UP001165960">
    <property type="component" value="Unassembled WGS sequence"/>
</dbReference>
<evidence type="ECO:0000313" key="1">
    <source>
        <dbReference type="EMBL" id="KAJ9052642.1"/>
    </source>
</evidence>
<evidence type="ECO:0000313" key="2">
    <source>
        <dbReference type="Proteomes" id="UP001165960"/>
    </source>
</evidence>
<protein>
    <submittedName>
        <fullName evidence="1">Uncharacterized protein</fullName>
    </submittedName>
</protein>
<proteinExistence type="predicted"/>
<organism evidence="1 2">
    <name type="scientific">Entomophthora muscae</name>
    <dbReference type="NCBI Taxonomy" id="34485"/>
    <lineage>
        <taxon>Eukaryota</taxon>
        <taxon>Fungi</taxon>
        <taxon>Fungi incertae sedis</taxon>
        <taxon>Zoopagomycota</taxon>
        <taxon>Entomophthoromycotina</taxon>
        <taxon>Entomophthoromycetes</taxon>
        <taxon>Entomophthorales</taxon>
        <taxon>Entomophthoraceae</taxon>
        <taxon>Entomophthora</taxon>
    </lineage>
</organism>
<comment type="caution">
    <text evidence="1">The sequence shown here is derived from an EMBL/GenBank/DDBJ whole genome shotgun (WGS) entry which is preliminary data.</text>
</comment>
<reference evidence="1" key="1">
    <citation type="submission" date="2022-04" db="EMBL/GenBank/DDBJ databases">
        <title>Genome of the entomopathogenic fungus Entomophthora muscae.</title>
        <authorList>
            <person name="Elya C."/>
            <person name="Lovett B.R."/>
            <person name="Lee E."/>
            <person name="Macias A.M."/>
            <person name="Hajek A.E."/>
            <person name="De Bivort B.L."/>
            <person name="Kasson M.T."/>
            <person name="De Fine Licht H.H."/>
            <person name="Stajich J.E."/>
        </authorList>
    </citation>
    <scope>NUCLEOTIDE SEQUENCE</scope>
    <source>
        <strain evidence="1">Berkeley</strain>
    </source>
</reference>
<gene>
    <name evidence="1" type="ORF">DSO57_1032254</name>
</gene>
<accession>A0ACC2RRD0</accession>
<keyword evidence="2" id="KW-1185">Reference proteome</keyword>
<sequence>MALVVAVVGNRRARQLEEQALEEQTAAENLMWDAVADIRAVHSFSMLKKVAVHFERLTLQSEKFSLKRVVVESITGAMVILSVNLGFAVFIGIELHLPKEVSSNYTHLVFVALCLRSILRIPQSFNSIRSARVAAAKVLQVIELRPGTFSGEKMRFELASIAFHSVDFQLLNRVTLKVPAGAHVAIVGMRDSGKSMVIQLIERFHDPTCGMITVGGINVKEFNVSWLRRQIGYIPQEPVVFSDTFHNNIAMGFVASDLSPKKQRELVEKVCVDLGMHDFVCKLPQGYETPVGDKGMSLSSDMKQRISVARAIVKDPTILLLDQATLDPASERALDRIAQGKTVITVAHRLSTVQHATSIVVMDRGRIVEQGTHDQLMANGRMYPELLRIQNLIPPLSKKVPSVIPSSPTETVFSDTRASLFESMWYLLGLGFPENYYNLAGVVGAILGGMNKFILVVWLSPQYNEIQRLKAEEESDASNVTDMLLTAVSIAVLAAMVHFFWLWGFGIGAGKLLTRLRLLLLGSILKQEMAWFQISSTEALVAMASCIPRSIDTFKRSALGPLLRILADLVSSAALAFYFIPHLAEIILVFFLALLVLGYASMALFDKSARQRSEAYQKVNDFVQENISQIRTVLSLAREDVIFTRYCEHQQAALRTGYLNSCLTALFISIPDSILPLIIVAVGFFIREHTASLAEEGDENRIFSLGSALIFTMAAIEAAKEIPRLAGVKPVAASSMKLYELTHRQPRMYQVNETPTSILRHMLVKESGAIRFNQVSFKHPKAMPLNGISFHARPGQLVALVGPRGCGKSTCIDLIERFYDVTSGSITLDGVDIRDLPLASYRDTISLISQEPAMFNLSIKDNILLGAPTTGPALSIADVIASAKAANIHDFIMTLRLNYNTVVGSKGTPLTTSQKQRIAIARALLRSPQLLLLDYTSTLDAILEKSVQVALHTASRRRTTIAITHRVSTIKHADLILYLQDGTILERGTHQELVSQNGYYANLARKQALS</sequence>
<name>A0ACC2RRD0_9FUNG</name>